<evidence type="ECO:0000259" key="5">
    <source>
        <dbReference type="Pfam" id="PF00561"/>
    </source>
</evidence>
<dbReference type="GO" id="GO:0016787">
    <property type="term" value="F:hydrolase activity"/>
    <property type="evidence" value="ECO:0007669"/>
    <property type="project" value="UniProtKB-KW"/>
</dbReference>
<dbReference type="InterPro" id="IPR051601">
    <property type="entry name" value="Serine_prot/Carboxylest_S33"/>
</dbReference>
<dbReference type="AlphaFoldDB" id="A0A0C9XTT9"/>
<keyword evidence="4" id="KW-0472">Membrane</keyword>
<evidence type="ECO:0000313" key="7">
    <source>
        <dbReference type="EMBL" id="KIK01127.1"/>
    </source>
</evidence>
<dbReference type="HOGENOM" id="CLU_013364_5_2_1"/>
<evidence type="ECO:0000256" key="4">
    <source>
        <dbReference type="SAM" id="Phobius"/>
    </source>
</evidence>
<accession>A0A0C9XTT9</accession>
<dbReference type="EMBL" id="KN838612">
    <property type="protein sequence ID" value="KIK01127.1"/>
    <property type="molecule type" value="Genomic_DNA"/>
</dbReference>
<comment type="similarity">
    <text evidence="1">Belongs to the peptidase S33 family.</text>
</comment>
<dbReference type="PANTHER" id="PTHR43248:SF25">
    <property type="entry name" value="AB HYDROLASE-1 DOMAIN-CONTAINING PROTEIN-RELATED"/>
    <property type="match status" value="1"/>
</dbReference>
<evidence type="ECO:0000256" key="2">
    <source>
        <dbReference type="ARBA" id="ARBA00022801"/>
    </source>
</evidence>
<dbReference type="PANTHER" id="PTHR43248">
    <property type="entry name" value="2-SUCCINYL-6-HYDROXY-2,4-CYCLOHEXADIENE-1-CARBOXYLATE SYNTHASE"/>
    <property type="match status" value="1"/>
</dbReference>
<dbReference type="InterPro" id="IPR000073">
    <property type="entry name" value="AB_hydrolase_1"/>
</dbReference>
<keyword evidence="4" id="KW-1133">Transmembrane helix</keyword>
<keyword evidence="4" id="KW-0812">Transmembrane</keyword>
<name>A0A0C9XTT9_9AGAR</name>
<evidence type="ECO:0000313" key="8">
    <source>
        <dbReference type="Proteomes" id="UP000054477"/>
    </source>
</evidence>
<feature type="transmembrane region" description="Helical" evidence="4">
    <location>
        <begin position="24"/>
        <end position="44"/>
    </location>
</feature>
<feature type="domain" description="Peptidase S33 tripeptidyl aminopeptidase-like C-terminal" evidence="6">
    <location>
        <begin position="450"/>
        <end position="551"/>
    </location>
</feature>
<organism evidence="7 8">
    <name type="scientific">Laccaria amethystina LaAM-08-1</name>
    <dbReference type="NCBI Taxonomy" id="1095629"/>
    <lineage>
        <taxon>Eukaryota</taxon>
        <taxon>Fungi</taxon>
        <taxon>Dikarya</taxon>
        <taxon>Basidiomycota</taxon>
        <taxon>Agaricomycotina</taxon>
        <taxon>Agaricomycetes</taxon>
        <taxon>Agaricomycetidae</taxon>
        <taxon>Agaricales</taxon>
        <taxon>Agaricineae</taxon>
        <taxon>Hydnangiaceae</taxon>
        <taxon>Laccaria</taxon>
    </lineage>
</organism>
<dbReference type="Pfam" id="PF00561">
    <property type="entry name" value="Abhydrolase_1"/>
    <property type="match status" value="1"/>
</dbReference>
<dbReference type="Gene3D" id="3.40.50.1820">
    <property type="entry name" value="alpha/beta hydrolase"/>
    <property type="match status" value="1"/>
</dbReference>
<reference evidence="8" key="2">
    <citation type="submission" date="2015-01" db="EMBL/GenBank/DDBJ databases">
        <title>Evolutionary Origins and Diversification of the Mycorrhizal Mutualists.</title>
        <authorList>
            <consortium name="DOE Joint Genome Institute"/>
            <consortium name="Mycorrhizal Genomics Consortium"/>
            <person name="Kohler A."/>
            <person name="Kuo A."/>
            <person name="Nagy L.G."/>
            <person name="Floudas D."/>
            <person name="Copeland A."/>
            <person name="Barry K.W."/>
            <person name="Cichocki N."/>
            <person name="Veneault-Fourrey C."/>
            <person name="LaButti K."/>
            <person name="Lindquist E.A."/>
            <person name="Lipzen A."/>
            <person name="Lundell T."/>
            <person name="Morin E."/>
            <person name="Murat C."/>
            <person name="Riley R."/>
            <person name="Ohm R."/>
            <person name="Sun H."/>
            <person name="Tunlid A."/>
            <person name="Henrissat B."/>
            <person name="Grigoriev I.V."/>
            <person name="Hibbett D.S."/>
            <person name="Martin F."/>
        </authorList>
    </citation>
    <scope>NUCLEOTIDE SEQUENCE [LARGE SCALE GENOMIC DNA]</scope>
    <source>
        <strain evidence="8">LaAM-08-1</strain>
    </source>
</reference>
<keyword evidence="8" id="KW-1185">Reference proteome</keyword>
<dbReference type="InterPro" id="IPR013595">
    <property type="entry name" value="Pept_S33_TAP-like_C"/>
</dbReference>
<evidence type="ECO:0008006" key="9">
    <source>
        <dbReference type="Google" id="ProtNLM"/>
    </source>
</evidence>
<gene>
    <name evidence="7" type="ORF">K443DRAFT_678718</name>
</gene>
<proteinExistence type="inferred from homology"/>
<reference evidence="7 8" key="1">
    <citation type="submission" date="2014-04" db="EMBL/GenBank/DDBJ databases">
        <authorList>
            <consortium name="DOE Joint Genome Institute"/>
            <person name="Kuo A."/>
            <person name="Kohler A."/>
            <person name="Nagy L.G."/>
            <person name="Floudas D."/>
            <person name="Copeland A."/>
            <person name="Barry K.W."/>
            <person name="Cichocki N."/>
            <person name="Veneault-Fourrey C."/>
            <person name="LaButti K."/>
            <person name="Lindquist E.A."/>
            <person name="Lipzen A."/>
            <person name="Lundell T."/>
            <person name="Morin E."/>
            <person name="Murat C."/>
            <person name="Sun H."/>
            <person name="Tunlid A."/>
            <person name="Henrissat B."/>
            <person name="Grigoriev I.V."/>
            <person name="Hibbett D.S."/>
            <person name="Martin F."/>
            <person name="Nordberg H.P."/>
            <person name="Cantor M.N."/>
            <person name="Hua S.X."/>
        </authorList>
    </citation>
    <scope>NUCLEOTIDE SEQUENCE [LARGE SCALE GENOMIC DNA]</scope>
    <source>
        <strain evidence="7 8">LaAM-08-1</strain>
    </source>
</reference>
<feature type="domain" description="AB hydrolase-1" evidence="5">
    <location>
        <begin position="129"/>
        <end position="306"/>
    </location>
</feature>
<dbReference type="InterPro" id="IPR029058">
    <property type="entry name" value="AB_hydrolase_fold"/>
</dbReference>
<feature type="region of interest" description="Disordered" evidence="3">
    <location>
        <begin position="1"/>
        <end position="21"/>
    </location>
</feature>
<sequence>MHDEKTPHVSSRRMLSGPTSSRKTASMFLSTLILFSFCFFALWYDREYRLATEIDIEQRKGRTVNPNNFSWHRCTPSKELVWHDCYVARQCARLIVPLNYSDPNGEKAIIALTRKASLIPRKSPLYRGPVLFNPGGPGGSGIDLVLQYGDALGAILGPQFDVVGFDPRGVGRSVPRVSYFKTEVERQLWGNFGLHVVNDSVEGISRTWARSLVKNKLAAESDDGYLVHINTDNTARDMLRIVEAHGRDKLQYWGFSYGSVLGATFAALFPDKVERLVIDGVVDAENYFDTLWSNNLMDTDKAMQFFFKTCADAGPFGCPFYAPTPEDVQRNLTKLYDSVRANPIPVRTETSYGLLDYNLLRLSVFVSLYSPYAAFFPLARGLSQLAAGDATLLFQMLQPPPFECPSESSENAFNVIQDAQSAILCNDGRDIPGDLDSSERYFKMITERSQWGELWASIRFNCIGWPKFPKHHFQGPFVGNTSHPILLVGNTADPVTPLWAAKKMSQGFPGSVVLTQDSAGHASINAPSFCSQFLIRRYFVTGALPKPGTICSVFKSPFPNSLYVPEDQMPFEDFAVEDEHSFIEAIENLSNNLKLPLPL</sequence>
<dbReference type="OrthoDB" id="425534at2759"/>
<protein>
    <recommendedName>
        <fullName evidence="9">Alpha/beta-hydrolase</fullName>
    </recommendedName>
</protein>
<dbReference type="SUPFAM" id="SSF53474">
    <property type="entry name" value="alpha/beta-Hydrolases"/>
    <property type="match status" value="1"/>
</dbReference>
<evidence type="ECO:0000256" key="1">
    <source>
        <dbReference type="ARBA" id="ARBA00010088"/>
    </source>
</evidence>
<dbReference type="STRING" id="1095629.A0A0C9XTT9"/>
<evidence type="ECO:0000259" key="6">
    <source>
        <dbReference type="Pfam" id="PF08386"/>
    </source>
</evidence>
<evidence type="ECO:0000256" key="3">
    <source>
        <dbReference type="SAM" id="MobiDB-lite"/>
    </source>
</evidence>
<keyword evidence="2" id="KW-0378">Hydrolase</keyword>
<dbReference type="Pfam" id="PF08386">
    <property type="entry name" value="Abhydrolase_4"/>
    <property type="match status" value="1"/>
</dbReference>
<dbReference type="Proteomes" id="UP000054477">
    <property type="component" value="Unassembled WGS sequence"/>
</dbReference>